<evidence type="ECO:0000313" key="1">
    <source>
        <dbReference type="EMBL" id="GAA4815313.1"/>
    </source>
</evidence>
<reference evidence="2" key="1">
    <citation type="journal article" date="2019" name="Int. J. Syst. Evol. Microbiol.">
        <title>The Global Catalogue of Microorganisms (GCM) 10K type strain sequencing project: providing services to taxonomists for standard genome sequencing and annotation.</title>
        <authorList>
            <consortium name="The Broad Institute Genomics Platform"/>
            <consortium name="The Broad Institute Genome Sequencing Center for Infectious Disease"/>
            <person name="Wu L."/>
            <person name="Ma J."/>
        </authorList>
    </citation>
    <scope>NUCLEOTIDE SEQUENCE [LARGE SCALE GENOMIC DNA]</scope>
    <source>
        <strain evidence="2">JCM 18325</strain>
    </source>
</reference>
<gene>
    <name evidence="1" type="ORF">GCM10023330_24210</name>
</gene>
<sequence length="62" mass="6869">MNLALYSLATSIVPSVDKPSIIKTSKSLNVWFTILFKDSRNVFSELKVGIMIENKGGLLINI</sequence>
<proteinExistence type="predicted"/>
<dbReference type="EMBL" id="BAABJW010000004">
    <property type="protein sequence ID" value="GAA4815313.1"/>
    <property type="molecule type" value="Genomic_DNA"/>
</dbReference>
<accession>A0ABP9CPV8</accession>
<protein>
    <submittedName>
        <fullName evidence="1">Uncharacterized protein</fullName>
    </submittedName>
</protein>
<comment type="caution">
    <text evidence="1">The sequence shown here is derived from an EMBL/GenBank/DDBJ whole genome shotgun (WGS) entry which is preliminary data.</text>
</comment>
<name>A0ABP9CPV8_9FLAO</name>
<keyword evidence="2" id="KW-1185">Reference proteome</keyword>
<dbReference type="Proteomes" id="UP001501433">
    <property type="component" value="Unassembled WGS sequence"/>
</dbReference>
<organism evidence="1 2">
    <name type="scientific">Litoribaculum gwangyangense</name>
    <dbReference type="NCBI Taxonomy" id="1130722"/>
    <lineage>
        <taxon>Bacteria</taxon>
        <taxon>Pseudomonadati</taxon>
        <taxon>Bacteroidota</taxon>
        <taxon>Flavobacteriia</taxon>
        <taxon>Flavobacteriales</taxon>
        <taxon>Flavobacteriaceae</taxon>
        <taxon>Litoribaculum</taxon>
    </lineage>
</organism>
<evidence type="ECO:0000313" key="2">
    <source>
        <dbReference type="Proteomes" id="UP001501433"/>
    </source>
</evidence>